<dbReference type="AlphaFoldDB" id="A0A6N8EBY2"/>
<evidence type="ECO:0000313" key="1">
    <source>
        <dbReference type="EMBL" id="MTW20868.1"/>
    </source>
</evidence>
<organism evidence="1 2">
    <name type="scientific">Allochromatium palmeri</name>
    <dbReference type="NCBI Taxonomy" id="231048"/>
    <lineage>
        <taxon>Bacteria</taxon>
        <taxon>Pseudomonadati</taxon>
        <taxon>Pseudomonadota</taxon>
        <taxon>Gammaproteobacteria</taxon>
        <taxon>Chromatiales</taxon>
        <taxon>Chromatiaceae</taxon>
        <taxon>Allochromatium</taxon>
    </lineage>
</organism>
<accession>A0A6N8EBY2</accession>
<proteinExistence type="predicted"/>
<gene>
    <name evidence="1" type="ORF">GJ668_07115</name>
</gene>
<dbReference type="RefSeq" id="WP_155449451.1">
    <property type="nucleotide sequence ID" value="NZ_WNKT01000010.1"/>
</dbReference>
<dbReference type="OrthoDB" id="7062925at2"/>
<sequence length="112" mass="12965">MDAKRSDPVARYREYAWFQFSMDGEGLGLREARECLNEAQALSQDVRELDEIVIEATQVNDYINPGLLEDDPRQPLAHWWWHLGKLRNHSYPASLLPEHLRAVYLDATDQAA</sequence>
<name>A0A6N8EBY2_9GAMM</name>
<comment type="caution">
    <text evidence="1">The sequence shown here is derived from an EMBL/GenBank/DDBJ whole genome shotgun (WGS) entry which is preliminary data.</text>
</comment>
<dbReference type="Proteomes" id="UP000434044">
    <property type="component" value="Unassembled WGS sequence"/>
</dbReference>
<protein>
    <submittedName>
        <fullName evidence="1">Uncharacterized protein</fullName>
    </submittedName>
</protein>
<dbReference type="EMBL" id="WNKT01000010">
    <property type="protein sequence ID" value="MTW20868.1"/>
    <property type="molecule type" value="Genomic_DNA"/>
</dbReference>
<reference evidence="1 2" key="1">
    <citation type="submission" date="2019-11" db="EMBL/GenBank/DDBJ databases">
        <title>Whole-genome sequence of the anaerobic purple sulfur bacterium Allochromatium palmeri DSM 15591.</title>
        <authorList>
            <person name="Kyndt J.A."/>
            <person name="Meyer T.E."/>
        </authorList>
    </citation>
    <scope>NUCLEOTIDE SEQUENCE [LARGE SCALE GENOMIC DNA]</scope>
    <source>
        <strain evidence="1 2">DSM 15591</strain>
    </source>
</reference>
<keyword evidence="2" id="KW-1185">Reference proteome</keyword>
<evidence type="ECO:0000313" key="2">
    <source>
        <dbReference type="Proteomes" id="UP000434044"/>
    </source>
</evidence>